<feature type="transmembrane region" description="Helical" evidence="2">
    <location>
        <begin position="191"/>
        <end position="215"/>
    </location>
</feature>
<accession>A0A0V0QUR5</accession>
<keyword evidence="2" id="KW-0812">Transmembrane</keyword>
<feature type="transmembrane region" description="Helical" evidence="2">
    <location>
        <begin position="100"/>
        <end position="119"/>
    </location>
</feature>
<keyword evidence="2" id="KW-1133">Transmembrane helix</keyword>
<evidence type="ECO:0000256" key="2">
    <source>
        <dbReference type="SAM" id="Phobius"/>
    </source>
</evidence>
<feature type="compositionally biased region" description="Polar residues" evidence="1">
    <location>
        <begin position="349"/>
        <end position="360"/>
    </location>
</feature>
<feature type="region of interest" description="Disordered" evidence="1">
    <location>
        <begin position="318"/>
        <end position="360"/>
    </location>
</feature>
<gene>
    <name evidence="3" type="ORF">PPERSA_00001</name>
</gene>
<dbReference type="InParanoid" id="A0A0V0QUR5"/>
<proteinExistence type="predicted"/>
<dbReference type="Proteomes" id="UP000054937">
    <property type="component" value="Unassembled WGS sequence"/>
</dbReference>
<dbReference type="OMA" id="LIWVIMI"/>
<organism evidence="3 4">
    <name type="scientific">Pseudocohnilembus persalinus</name>
    <name type="common">Ciliate</name>
    <dbReference type="NCBI Taxonomy" id="266149"/>
    <lineage>
        <taxon>Eukaryota</taxon>
        <taxon>Sar</taxon>
        <taxon>Alveolata</taxon>
        <taxon>Ciliophora</taxon>
        <taxon>Intramacronucleata</taxon>
        <taxon>Oligohymenophorea</taxon>
        <taxon>Scuticociliatia</taxon>
        <taxon>Philasterida</taxon>
        <taxon>Pseudocohnilembidae</taxon>
        <taxon>Pseudocohnilembus</taxon>
    </lineage>
</organism>
<keyword evidence="2" id="KW-0472">Membrane</keyword>
<dbReference type="SUPFAM" id="SSF103481">
    <property type="entry name" value="Multidrug resistance efflux transporter EmrE"/>
    <property type="match status" value="1"/>
</dbReference>
<feature type="compositionally biased region" description="Basic and acidic residues" evidence="1">
    <location>
        <begin position="327"/>
        <end position="337"/>
    </location>
</feature>
<dbReference type="GO" id="GO:0016020">
    <property type="term" value="C:membrane"/>
    <property type="evidence" value="ECO:0007669"/>
    <property type="project" value="TreeGrafter"/>
</dbReference>
<feature type="transmembrane region" description="Helical" evidence="2">
    <location>
        <begin position="73"/>
        <end position="94"/>
    </location>
</feature>
<dbReference type="InterPro" id="IPR037185">
    <property type="entry name" value="EmrE-like"/>
</dbReference>
<dbReference type="OrthoDB" id="29773at2759"/>
<feature type="transmembrane region" description="Helical" evidence="2">
    <location>
        <begin position="15"/>
        <end position="34"/>
    </location>
</feature>
<evidence type="ECO:0000313" key="3">
    <source>
        <dbReference type="EMBL" id="KRX06121.1"/>
    </source>
</evidence>
<feature type="transmembrane region" description="Helical" evidence="2">
    <location>
        <begin position="160"/>
        <end position="179"/>
    </location>
</feature>
<comment type="caution">
    <text evidence="3">The sequence shown here is derived from an EMBL/GenBank/DDBJ whole genome shotgun (WGS) entry which is preliminary data.</text>
</comment>
<dbReference type="AlphaFoldDB" id="A0A0V0QUR5"/>
<evidence type="ECO:0000256" key="1">
    <source>
        <dbReference type="SAM" id="MobiDB-lite"/>
    </source>
</evidence>
<dbReference type="PANTHER" id="PTHR13146:SF0">
    <property type="entry name" value="SOLUTE CARRIER FAMILY 35 MEMBER F6"/>
    <property type="match status" value="1"/>
</dbReference>
<reference evidence="3 4" key="1">
    <citation type="journal article" date="2015" name="Sci. Rep.">
        <title>Genome of the facultative scuticociliatosis pathogen Pseudocohnilembus persalinus provides insight into its virulence through horizontal gene transfer.</title>
        <authorList>
            <person name="Xiong J."/>
            <person name="Wang G."/>
            <person name="Cheng J."/>
            <person name="Tian M."/>
            <person name="Pan X."/>
            <person name="Warren A."/>
            <person name="Jiang C."/>
            <person name="Yuan D."/>
            <person name="Miao W."/>
        </authorList>
    </citation>
    <scope>NUCLEOTIDE SEQUENCE [LARGE SCALE GENOMIC DNA]</scope>
    <source>
        <strain evidence="3">36N120E</strain>
    </source>
</reference>
<sequence length="360" mass="41455">MDKQTVNQKSFNHPYLQTCVSFLGQTFNFAIYFFKSYQAKKKRENFQLQEDQQTNQSISEIQEGAMVKQGFPWVYLFLPSFFHGVCSITGYAAYFHMKASISMMLSGTLPVITAILTFLIFRKKILKHQKFGMLIILSGSVLLGFSAMQNEEPIEDANPFLGIIWTLISLIFFGFLMISEEYVLKKRKIEGTLVAGFEGLFALVIGISFIPILNFFQENLIDVDLFISQVQESKIVQFALFGLLFSDMLYTLFCILLTKYTNALTRSIIFQLRCIGVWFVALCLPNPHGQPGKDIAIKYQVDESQQEVKDQQFYDLKPSQESQIQNKNKDQKQKQNQEDEEDFDQEQQIGSSNSNRFTIE</sequence>
<name>A0A0V0QUR5_PSEPJ</name>
<keyword evidence="4" id="KW-1185">Reference proteome</keyword>
<dbReference type="EMBL" id="LDAU01000100">
    <property type="protein sequence ID" value="KRX06121.1"/>
    <property type="molecule type" value="Genomic_DNA"/>
</dbReference>
<feature type="transmembrane region" description="Helical" evidence="2">
    <location>
        <begin position="235"/>
        <end position="257"/>
    </location>
</feature>
<feature type="transmembrane region" description="Helical" evidence="2">
    <location>
        <begin position="131"/>
        <end position="148"/>
    </location>
</feature>
<protein>
    <recommendedName>
        <fullName evidence="5">EamA domain-containing protein</fullName>
    </recommendedName>
</protein>
<evidence type="ECO:0008006" key="5">
    <source>
        <dbReference type="Google" id="ProtNLM"/>
    </source>
</evidence>
<dbReference type="PANTHER" id="PTHR13146">
    <property type="match status" value="1"/>
</dbReference>
<evidence type="ECO:0000313" key="4">
    <source>
        <dbReference type="Proteomes" id="UP000054937"/>
    </source>
</evidence>